<dbReference type="Proteomes" id="UP000250043">
    <property type="component" value="Unassembled WGS sequence"/>
</dbReference>
<sequence>LTKEVLAELKQSILSVRSVLVKLCKTAYAIIHSLTKLLPAWYVQVTSCCLKKMMMPCNVATHWNLTYWMLVFAVEYFKALNAITVDHFLNLCKHKMSKKN</sequence>
<dbReference type="OrthoDB" id="2797375at2759"/>
<gene>
    <name evidence="1" type="ORF">OBBRIDRAFT_735877</name>
</gene>
<accession>A0A8E2ASJ0</accession>
<protein>
    <submittedName>
        <fullName evidence="1">Uncharacterized protein</fullName>
    </submittedName>
</protein>
<evidence type="ECO:0000313" key="2">
    <source>
        <dbReference type="Proteomes" id="UP000250043"/>
    </source>
</evidence>
<dbReference type="AlphaFoldDB" id="A0A8E2ASJ0"/>
<keyword evidence="2" id="KW-1185">Reference proteome</keyword>
<proteinExistence type="predicted"/>
<dbReference type="EMBL" id="KV722480">
    <property type="protein sequence ID" value="OCH87575.1"/>
    <property type="molecule type" value="Genomic_DNA"/>
</dbReference>
<evidence type="ECO:0000313" key="1">
    <source>
        <dbReference type="EMBL" id="OCH87575.1"/>
    </source>
</evidence>
<name>A0A8E2ASJ0_9APHY</name>
<organism evidence="1 2">
    <name type="scientific">Obba rivulosa</name>
    <dbReference type="NCBI Taxonomy" id="1052685"/>
    <lineage>
        <taxon>Eukaryota</taxon>
        <taxon>Fungi</taxon>
        <taxon>Dikarya</taxon>
        <taxon>Basidiomycota</taxon>
        <taxon>Agaricomycotina</taxon>
        <taxon>Agaricomycetes</taxon>
        <taxon>Polyporales</taxon>
        <taxon>Gelatoporiaceae</taxon>
        <taxon>Obba</taxon>
    </lineage>
</organism>
<reference evidence="1 2" key="1">
    <citation type="submission" date="2016-07" db="EMBL/GenBank/DDBJ databases">
        <title>Draft genome of the white-rot fungus Obba rivulosa 3A-2.</title>
        <authorList>
            <consortium name="DOE Joint Genome Institute"/>
            <person name="Miettinen O."/>
            <person name="Riley R."/>
            <person name="Acob R."/>
            <person name="Barry K."/>
            <person name="Cullen D."/>
            <person name="De Vries R."/>
            <person name="Hainaut M."/>
            <person name="Hatakka A."/>
            <person name="Henrissat B."/>
            <person name="Hilden K."/>
            <person name="Kuo R."/>
            <person name="Labutti K."/>
            <person name="Lipzen A."/>
            <person name="Makela M.R."/>
            <person name="Sandor L."/>
            <person name="Spatafora J.W."/>
            <person name="Grigoriev I.V."/>
            <person name="Hibbett D.S."/>
        </authorList>
    </citation>
    <scope>NUCLEOTIDE SEQUENCE [LARGE SCALE GENOMIC DNA]</scope>
    <source>
        <strain evidence="1 2">3A-2</strain>
    </source>
</reference>
<feature type="non-terminal residue" evidence="1">
    <location>
        <position position="1"/>
    </location>
</feature>